<keyword evidence="2" id="KW-1185">Reference proteome</keyword>
<protein>
    <recommendedName>
        <fullName evidence="3">N-acetyltransferase domain-containing protein</fullName>
    </recommendedName>
</protein>
<evidence type="ECO:0008006" key="3">
    <source>
        <dbReference type="Google" id="ProtNLM"/>
    </source>
</evidence>
<sequence>MLGKFRMCTSDADHAKFTLYFIRHRREFHPFFTLYDTLSHIFVTLPHARIILVEDLNDDVIGWGHYQYYSADYQDDPQGEVVLVNSVILDQKFRSSRLFIHGFRHLANQIAEENPSIRLFQFSAREDHPYLNRLYSKFAQPIGKREGYNGTENIYSTEFERLLFYLNHPNTRN</sequence>
<dbReference type="SUPFAM" id="SSF55729">
    <property type="entry name" value="Acyl-CoA N-acyltransferases (Nat)"/>
    <property type="match status" value="1"/>
</dbReference>
<organism evidence="1 2">
    <name type="scientific">Brevibacillus centrosporus</name>
    <dbReference type="NCBI Taxonomy" id="54910"/>
    <lineage>
        <taxon>Bacteria</taxon>
        <taxon>Bacillati</taxon>
        <taxon>Bacillota</taxon>
        <taxon>Bacilli</taxon>
        <taxon>Bacillales</taxon>
        <taxon>Paenibacillaceae</taxon>
        <taxon>Brevibacillus</taxon>
    </lineage>
</organism>
<dbReference type="AlphaFoldDB" id="A0A1I4BPL8"/>
<accession>A0A1I4BPL8</accession>
<dbReference type="STRING" id="1884381.SAMN05518846_11830"/>
<dbReference type="InterPro" id="IPR016181">
    <property type="entry name" value="Acyl_CoA_acyltransferase"/>
</dbReference>
<dbReference type="Proteomes" id="UP000198915">
    <property type="component" value="Unassembled WGS sequence"/>
</dbReference>
<dbReference type="EMBL" id="FORT01000018">
    <property type="protein sequence ID" value="SFK70625.1"/>
    <property type="molecule type" value="Genomic_DNA"/>
</dbReference>
<evidence type="ECO:0000313" key="2">
    <source>
        <dbReference type="Proteomes" id="UP000198915"/>
    </source>
</evidence>
<proteinExistence type="predicted"/>
<dbReference type="RefSeq" id="WP_092274812.1">
    <property type="nucleotide sequence ID" value="NZ_FORT01000018.1"/>
</dbReference>
<name>A0A1I4BPL8_9BACL</name>
<reference evidence="2" key="1">
    <citation type="submission" date="2016-10" db="EMBL/GenBank/DDBJ databases">
        <authorList>
            <person name="Varghese N."/>
            <person name="Submissions S."/>
        </authorList>
    </citation>
    <scope>NUCLEOTIDE SEQUENCE [LARGE SCALE GENOMIC DNA]</scope>
    <source>
        <strain evidence="2">OK042</strain>
    </source>
</reference>
<evidence type="ECO:0000313" key="1">
    <source>
        <dbReference type="EMBL" id="SFK70625.1"/>
    </source>
</evidence>
<gene>
    <name evidence="1" type="ORF">SAMN05518846_11830</name>
</gene>